<dbReference type="GO" id="GO:0004721">
    <property type="term" value="F:phosphoprotein phosphatase activity"/>
    <property type="evidence" value="ECO:0007669"/>
    <property type="project" value="TreeGrafter"/>
</dbReference>
<dbReference type="GO" id="GO:0016036">
    <property type="term" value="P:cellular response to phosphate starvation"/>
    <property type="evidence" value="ECO:0007669"/>
    <property type="project" value="TreeGrafter"/>
</dbReference>
<gene>
    <name evidence="13" type="ORF">HPDFL43_21462</name>
</gene>
<evidence type="ECO:0000313" key="13">
    <source>
        <dbReference type="EMBL" id="EDQ31575.1"/>
    </source>
</evidence>
<sequence length="435" mass="47618">MAEMMQDPKADVPQDSLASRATASWRPLAIAAVIALGTIPAGLQAWEAVLGYGVFVAALLIWPSTDAAARVRAKVQKKAAATGARDMQIIDALDFPTVLFDQDTAVIRQNSAATVLVGAFPERSELSARIRSPAILELVARVILNGQPDSVEHAERVPSERWHEVRAAPVDARSDTGRRLFVLTFRDLTEARRMDRMRTDFVANASHELRTPLASLMGFIETMQGPARDDEAARTRFFGIMLEQAQRMARLIDDLLSLSRLEMRAHVAPQGEVELVGAVGHVIDTLRPMANELGVEIALTAPEEPVQVVGDVDELIQVFSNLIENACKYGQTGKRVEISVSGSEPGGAQVSVRDFGPGISKEHVPRLTERFYRVDVETSRAKKGTGLGLAIVKHILTRHRARLMIRSDLGEGSAFIVKFNDEKPGHLSPTPELYQ</sequence>
<evidence type="ECO:0000256" key="6">
    <source>
        <dbReference type="ARBA" id="ARBA00022679"/>
    </source>
</evidence>
<evidence type="ECO:0000313" key="14">
    <source>
        <dbReference type="Proteomes" id="UP000004291"/>
    </source>
</evidence>
<dbReference type="GO" id="GO:0005524">
    <property type="term" value="F:ATP binding"/>
    <property type="evidence" value="ECO:0007669"/>
    <property type="project" value="UniProtKB-KW"/>
</dbReference>
<accession>A9DGZ5</accession>
<dbReference type="InterPro" id="IPR050351">
    <property type="entry name" value="BphY/WalK/GraS-like"/>
</dbReference>
<dbReference type="HOGENOM" id="CLU_000445_89_2_5"/>
<keyword evidence="11" id="KW-0472">Membrane</keyword>
<dbReference type="SUPFAM" id="SSF55874">
    <property type="entry name" value="ATPase domain of HSP90 chaperone/DNA topoisomerase II/histidine kinase"/>
    <property type="match status" value="1"/>
</dbReference>
<feature type="domain" description="Histidine kinase" evidence="12">
    <location>
        <begin position="204"/>
        <end position="423"/>
    </location>
</feature>
<dbReference type="InterPro" id="IPR003661">
    <property type="entry name" value="HisK_dim/P_dom"/>
</dbReference>
<dbReference type="SUPFAM" id="SSF55785">
    <property type="entry name" value="PYP-like sensor domain (PAS domain)"/>
    <property type="match status" value="1"/>
</dbReference>
<dbReference type="Gene3D" id="3.30.450.20">
    <property type="entry name" value="PAS domain"/>
    <property type="match status" value="1"/>
</dbReference>
<evidence type="ECO:0000256" key="8">
    <source>
        <dbReference type="ARBA" id="ARBA00022777"/>
    </source>
</evidence>
<dbReference type="InterPro" id="IPR036890">
    <property type="entry name" value="HATPase_C_sf"/>
</dbReference>
<comment type="caution">
    <text evidence="13">The sequence shown here is derived from an EMBL/GenBank/DDBJ whole genome shotgun (WGS) entry which is preliminary data.</text>
</comment>
<dbReference type="EMBL" id="ABIA03000001">
    <property type="protein sequence ID" value="EDQ31575.1"/>
    <property type="molecule type" value="Genomic_DNA"/>
</dbReference>
<name>A9DGZ5_HOEPD</name>
<dbReference type="Proteomes" id="UP000004291">
    <property type="component" value="Chromosome"/>
</dbReference>
<dbReference type="Gene3D" id="1.10.287.130">
    <property type="match status" value="1"/>
</dbReference>
<dbReference type="PANTHER" id="PTHR45453:SF1">
    <property type="entry name" value="PHOSPHATE REGULON SENSOR PROTEIN PHOR"/>
    <property type="match status" value="1"/>
</dbReference>
<keyword evidence="6 13" id="KW-0808">Transferase</keyword>
<organism evidence="13 14">
    <name type="scientific">Hoeflea phototrophica (strain DSM 17068 / NCIMB 14078 / DFL-43)</name>
    <dbReference type="NCBI Taxonomy" id="411684"/>
    <lineage>
        <taxon>Bacteria</taxon>
        <taxon>Pseudomonadati</taxon>
        <taxon>Pseudomonadota</taxon>
        <taxon>Alphaproteobacteria</taxon>
        <taxon>Hyphomicrobiales</taxon>
        <taxon>Rhizobiaceae</taxon>
        <taxon>Hoeflea</taxon>
    </lineage>
</organism>
<evidence type="ECO:0000256" key="9">
    <source>
        <dbReference type="ARBA" id="ARBA00022840"/>
    </source>
</evidence>
<dbReference type="SMART" id="SM00387">
    <property type="entry name" value="HATPase_c"/>
    <property type="match status" value="1"/>
</dbReference>
<reference evidence="13 14" key="1">
    <citation type="submission" date="2007-10" db="EMBL/GenBank/DDBJ databases">
        <authorList>
            <person name="Wagner-Dobler I."/>
            <person name="Ferriera S."/>
            <person name="Johnson J."/>
            <person name="Kravitz S."/>
            <person name="Beeson K."/>
            <person name="Sutton G."/>
            <person name="Rogers Y.-H."/>
            <person name="Friedman R."/>
            <person name="Frazier M."/>
            <person name="Venter J.C."/>
        </authorList>
    </citation>
    <scope>NUCLEOTIDE SEQUENCE [LARGE SCALE GENOMIC DNA]</scope>
    <source>
        <strain evidence="13 14">DFL-43</strain>
    </source>
</reference>
<evidence type="ECO:0000256" key="10">
    <source>
        <dbReference type="ARBA" id="ARBA00023012"/>
    </source>
</evidence>
<proteinExistence type="predicted"/>
<dbReference type="STRING" id="411684.HPDFL43_21462"/>
<dbReference type="Gene3D" id="3.30.565.10">
    <property type="entry name" value="Histidine kinase-like ATPase, C-terminal domain"/>
    <property type="match status" value="1"/>
</dbReference>
<dbReference type="Pfam" id="PF00512">
    <property type="entry name" value="HisKA"/>
    <property type="match status" value="1"/>
</dbReference>
<evidence type="ECO:0000259" key="12">
    <source>
        <dbReference type="PROSITE" id="PS50109"/>
    </source>
</evidence>
<evidence type="ECO:0000256" key="5">
    <source>
        <dbReference type="ARBA" id="ARBA00022553"/>
    </source>
</evidence>
<dbReference type="GO" id="GO:0005886">
    <property type="term" value="C:plasma membrane"/>
    <property type="evidence" value="ECO:0007669"/>
    <property type="project" value="UniProtKB-SubCell"/>
</dbReference>
<dbReference type="EC" id="2.7.13.3" evidence="3"/>
<dbReference type="InterPro" id="IPR036097">
    <property type="entry name" value="HisK_dim/P_sf"/>
</dbReference>
<keyword evidence="14" id="KW-1185">Reference proteome</keyword>
<dbReference type="CDD" id="cd00082">
    <property type="entry name" value="HisKA"/>
    <property type="match status" value="1"/>
</dbReference>
<dbReference type="AlphaFoldDB" id="A9DGZ5"/>
<keyword evidence="8 13" id="KW-0418">Kinase</keyword>
<dbReference type="RefSeq" id="WP_007200032.1">
    <property type="nucleotide sequence ID" value="NZ_CM002917.1"/>
</dbReference>
<evidence type="ECO:0000256" key="3">
    <source>
        <dbReference type="ARBA" id="ARBA00012438"/>
    </source>
</evidence>
<evidence type="ECO:0000256" key="4">
    <source>
        <dbReference type="ARBA" id="ARBA00022475"/>
    </source>
</evidence>
<keyword evidence="7" id="KW-0547">Nucleotide-binding</keyword>
<dbReference type="eggNOG" id="COG5002">
    <property type="taxonomic scope" value="Bacteria"/>
</dbReference>
<keyword evidence="10" id="KW-0902">Two-component regulatory system</keyword>
<dbReference type="PRINTS" id="PR00344">
    <property type="entry name" value="BCTRLSENSOR"/>
</dbReference>
<evidence type="ECO:0000256" key="7">
    <source>
        <dbReference type="ARBA" id="ARBA00022741"/>
    </source>
</evidence>
<keyword evidence="4" id="KW-1003">Cell membrane</keyword>
<keyword evidence="5" id="KW-0597">Phosphoprotein</keyword>
<dbReference type="InterPro" id="IPR003594">
    <property type="entry name" value="HATPase_dom"/>
</dbReference>
<dbReference type="FunFam" id="3.30.565.10:FF:000006">
    <property type="entry name" value="Sensor histidine kinase WalK"/>
    <property type="match status" value="1"/>
</dbReference>
<dbReference type="InterPro" id="IPR005467">
    <property type="entry name" value="His_kinase_dom"/>
</dbReference>
<evidence type="ECO:0000256" key="1">
    <source>
        <dbReference type="ARBA" id="ARBA00000085"/>
    </source>
</evidence>
<dbReference type="Pfam" id="PF02518">
    <property type="entry name" value="HATPase_c"/>
    <property type="match status" value="1"/>
</dbReference>
<dbReference type="PROSITE" id="PS50109">
    <property type="entry name" value="HIS_KIN"/>
    <property type="match status" value="1"/>
</dbReference>
<dbReference type="InterPro" id="IPR004358">
    <property type="entry name" value="Sig_transdc_His_kin-like_C"/>
</dbReference>
<dbReference type="SUPFAM" id="SSF47384">
    <property type="entry name" value="Homodimeric domain of signal transducing histidine kinase"/>
    <property type="match status" value="1"/>
</dbReference>
<evidence type="ECO:0000256" key="11">
    <source>
        <dbReference type="ARBA" id="ARBA00023136"/>
    </source>
</evidence>
<comment type="subcellular location">
    <subcellularLocation>
        <location evidence="2">Cell membrane</location>
    </subcellularLocation>
</comment>
<reference evidence="13 14" key="2">
    <citation type="submission" date="2012-06" db="EMBL/GenBank/DDBJ databases">
        <authorList>
            <person name="Fiebig A."/>
        </authorList>
    </citation>
    <scope>NUCLEOTIDE SEQUENCE [LARGE SCALE GENOMIC DNA]</scope>
    <source>
        <strain evidence="13 14">DFL-43</strain>
    </source>
</reference>
<dbReference type="FunFam" id="1.10.287.130:FF:000008">
    <property type="entry name" value="Two-component sensor histidine kinase"/>
    <property type="match status" value="1"/>
</dbReference>
<dbReference type="GO" id="GO:0000155">
    <property type="term" value="F:phosphorelay sensor kinase activity"/>
    <property type="evidence" value="ECO:0007669"/>
    <property type="project" value="InterPro"/>
</dbReference>
<comment type="catalytic activity">
    <reaction evidence="1">
        <text>ATP + protein L-histidine = ADP + protein N-phospho-L-histidine.</text>
        <dbReference type="EC" id="2.7.13.3"/>
    </reaction>
</comment>
<protein>
    <recommendedName>
        <fullName evidence="3">histidine kinase</fullName>
        <ecNumber evidence="3">2.7.13.3</ecNumber>
    </recommendedName>
</protein>
<keyword evidence="9" id="KW-0067">ATP-binding</keyword>
<dbReference type="SMART" id="SM00388">
    <property type="entry name" value="HisKA"/>
    <property type="match status" value="1"/>
</dbReference>
<evidence type="ECO:0000256" key="2">
    <source>
        <dbReference type="ARBA" id="ARBA00004236"/>
    </source>
</evidence>
<dbReference type="InterPro" id="IPR035965">
    <property type="entry name" value="PAS-like_dom_sf"/>
</dbReference>
<dbReference type="PANTHER" id="PTHR45453">
    <property type="entry name" value="PHOSPHATE REGULON SENSOR PROTEIN PHOR"/>
    <property type="match status" value="1"/>
</dbReference>